<sequence>MTALHPTTEMAMNEVVFLVEDAAEGGLTARALGHSIHTEADTFGELRLQVRDAVQRHFDEGARPAVIRLHYVKDEVLAA</sequence>
<gene>
    <name evidence="1" type="ORF">B1A_19812</name>
</gene>
<dbReference type="EMBL" id="AUZX01014622">
    <property type="protein sequence ID" value="EQD31683.1"/>
    <property type="molecule type" value="Genomic_DNA"/>
</dbReference>
<evidence type="ECO:0000313" key="1">
    <source>
        <dbReference type="EMBL" id="EQD31683.1"/>
    </source>
</evidence>
<comment type="caution">
    <text evidence="1">The sequence shown here is derived from an EMBL/GenBank/DDBJ whole genome shotgun (WGS) entry which is preliminary data.</text>
</comment>
<dbReference type="AlphaFoldDB" id="T0YEZ4"/>
<proteinExistence type="predicted"/>
<protein>
    <submittedName>
        <fullName evidence="1">2-oxoisovalerate dehydrogenase E1 component subunit beta</fullName>
    </submittedName>
</protein>
<name>T0YEZ4_9ZZZZ</name>
<accession>T0YEZ4</accession>
<organism evidence="1">
    <name type="scientific">mine drainage metagenome</name>
    <dbReference type="NCBI Taxonomy" id="410659"/>
    <lineage>
        <taxon>unclassified sequences</taxon>
        <taxon>metagenomes</taxon>
        <taxon>ecological metagenomes</taxon>
    </lineage>
</organism>
<reference evidence="1" key="2">
    <citation type="journal article" date="2014" name="ISME J.">
        <title>Microbial stratification in low pH oxic and suboxic macroscopic growths along an acid mine drainage.</title>
        <authorList>
            <person name="Mendez-Garcia C."/>
            <person name="Mesa V."/>
            <person name="Sprenger R.R."/>
            <person name="Richter M."/>
            <person name="Diez M.S."/>
            <person name="Solano J."/>
            <person name="Bargiela R."/>
            <person name="Golyshina O.V."/>
            <person name="Manteca A."/>
            <person name="Ramos J.L."/>
            <person name="Gallego J.R."/>
            <person name="Llorente I."/>
            <person name="Martins Dos Santos V.A."/>
            <person name="Jensen O.N."/>
            <person name="Pelaez A.I."/>
            <person name="Sanchez J."/>
            <person name="Ferrer M."/>
        </authorList>
    </citation>
    <scope>NUCLEOTIDE SEQUENCE</scope>
</reference>
<reference evidence="1" key="1">
    <citation type="submission" date="2013-08" db="EMBL/GenBank/DDBJ databases">
        <authorList>
            <person name="Mendez C."/>
            <person name="Richter M."/>
            <person name="Ferrer M."/>
            <person name="Sanchez J."/>
        </authorList>
    </citation>
    <scope>NUCLEOTIDE SEQUENCE</scope>
</reference>